<dbReference type="PROSITE" id="PS50937">
    <property type="entry name" value="HTH_MERR_2"/>
    <property type="match status" value="1"/>
</dbReference>
<evidence type="ECO:0000256" key="1">
    <source>
        <dbReference type="ARBA" id="ARBA00023125"/>
    </source>
</evidence>
<dbReference type="EMBL" id="CP046172">
    <property type="protein sequence ID" value="QIS15109.1"/>
    <property type="molecule type" value="Genomic_DNA"/>
</dbReference>
<feature type="domain" description="HTH merR-type" evidence="2">
    <location>
        <begin position="46"/>
        <end position="114"/>
    </location>
</feature>
<dbReference type="Gene3D" id="1.10.1660.10">
    <property type="match status" value="1"/>
</dbReference>
<sequence>MPGPPRHGYDPAMPDPDPGEVFRHHRRTVLDAPLCGLLRPMAAGVEYTIDELAREAGTTVRSLRVYHERGVLPPPRVKGRTGFYGAEHLNRVRTITRLLDRGIKLNGIRELLQAWDRGDDLGAVLGVTRLDAPQVTAPSVGDTVAATELEERYRDVPNGLARVVGLGLYEPVDAVTYRVVDRELVRLAEQLAAADIGDAEIVAELEKLRGDCDRIARRFVDLFRRTAWESYRRSERAEVDRAQLAERVALTSAVPGRASAELVNRSMARYLREDTELAEVLPGV</sequence>
<dbReference type="GO" id="GO:0003677">
    <property type="term" value="F:DNA binding"/>
    <property type="evidence" value="ECO:0007669"/>
    <property type="project" value="UniProtKB-KW"/>
</dbReference>
<dbReference type="InterPro" id="IPR000551">
    <property type="entry name" value="MerR-type_HTH_dom"/>
</dbReference>
<keyword evidence="4" id="KW-1185">Reference proteome</keyword>
<gene>
    <name evidence="3" type="ORF">F5544_36400</name>
</gene>
<protein>
    <submittedName>
        <fullName evidence="3">MerR family transcriptional regulator</fullName>
    </submittedName>
</protein>
<evidence type="ECO:0000259" key="2">
    <source>
        <dbReference type="PROSITE" id="PS50937"/>
    </source>
</evidence>
<dbReference type="PRINTS" id="PR00040">
    <property type="entry name" value="HTHMERR"/>
</dbReference>
<dbReference type="SMART" id="SM00422">
    <property type="entry name" value="HTH_MERR"/>
    <property type="match status" value="1"/>
</dbReference>
<dbReference type="PANTHER" id="PTHR30204:SF93">
    <property type="entry name" value="HTH MERR-TYPE DOMAIN-CONTAINING PROTEIN"/>
    <property type="match status" value="1"/>
</dbReference>
<dbReference type="Proteomes" id="UP000503540">
    <property type="component" value="Chromosome"/>
</dbReference>
<organism evidence="3 4">
    <name type="scientific">Nocardia arthritidis</name>
    <dbReference type="NCBI Taxonomy" id="228602"/>
    <lineage>
        <taxon>Bacteria</taxon>
        <taxon>Bacillati</taxon>
        <taxon>Actinomycetota</taxon>
        <taxon>Actinomycetes</taxon>
        <taxon>Mycobacteriales</taxon>
        <taxon>Nocardiaceae</taxon>
        <taxon>Nocardia</taxon>
    </lineage>
</organism>
<dbReference type="PANTHER" id="PTHR30204">
    <property type="entry name" value="REDOX-CYCLING DRUG-SENSING TRANSCRIPTIONAL ACTIVATOR SOXR"/>
    <property type="match status" value="1"/>
</dbReference>
<evidence type="ECO:0000313" key="4">
    <source>
        <dbReference type="Proteomes" id="UP000503540"/>
    </source>
</evidence>
<keyword evidence="1" id="KW-0238">DNA-binding</keyword>
<dbReference type="KEGG" id="nah:F5544_36400"/>
<evidence type="ECO:0000313" key="3">
    <source>
        <dbReference type="EMBL" id="QIS15109.1"/>
    </source>
</evidence>
<dbReference type="InterPro" id="IPR009061">
    <property type="entry name" value="DNA-bd_dom_put_sf"/>
</dbReference>
<dbReference type="InterPro" id="IPR047057">
    <property type="entry name" value="MerR_fam"/>
</dbReference>
<proteinExistence type="predicted"/>
<dbReference type="SUPFAM" id="SSF46955">
    <property type="entry name" value="Putative DNA-binding domain"/>
    <property type="match status" value="1"/>
</dbReference>
<name>A0A6G9YP88_9NOCA</name>
<dbReference type="AlphaFoldDB" id="A0A6G9YP88"/>
<reference evidence="3 4" key="1">
    <citation type="journal article" date="2019" name="ACS Chem. Biol.">
        <title>Identification and Mobilization of a Cryptic Antibiotic Biosynthesis Gene Locus from a Human-Pathogenic Nocardia Isolate.</title>
        <authorList>
            <person name="Herisse M."/>
            <person name="Ishida K."/>
            <person name="Porter J.L."/>
            <person name="Howden B."/>
            <person name="Hertweck C."/>
            <person name="Stinear T.P."/>
            <person name="Pidot S.J."/>
        </authorList>
    </citation>
    <scope>NUCLEOTIDE SEQUENCE [LARGE SCALE GENOMIC DNA]</scope>
    <source>
        <strain evidence="3 4">AUSMDU00012717</strain>
    </source>
</reference>
<accession>A0A6G9YP88</accession>
<dbReference type="GO" id="GO:0003700">
    <property type="term" value="F:DNA-binding transcription factor activity"/>
    <property type="evidence" value="ECO:0007669"/>
    <property type="project" value="InterPro"/>
</dbReference>
<dbReference type="Pfam" id="PF13411">
    <property type="entry name" value="MerR_1"/>
    <property type="match status" value="1"/>
</dbReference>